<dbReference type="EMBL" id="FMYG01000002">
    <property type="protein sequence ID" value="SDB95477.1"/>
    <property type="molecule type" value="Genomic_DNA"/>
</dbReference>
<gene>
    <name evidence="1" type="ORF">SAMN05216418_1348</name>
</gene>
<dbReference type="AlphaFoldDB" id="A0A1G6HMF0"/>
<reference evidence="1 2" key="1">
    <citation type="submission" date="2016-09" db="EMBL/GenBank/DDBJ databases">
        <authorList>
            <person name="Capua I."/>
            <person name="De Benedictis P."/>
            <person name="Joannis T."/>
            <person name="Lombin L.H."/>
            <person name="Cattoli G."/>
        </authorList>
    </citation>
    <scope>NUCLEOTIDE SEQUENCE [LARGE SCALE GENOMIC DNA]</scope>
    <source>
        <strain evidence="1 2">NIO-1002</strain>
    </source>
</reference>
<proteinExistence type="predicted"/>
<dbReference type="RefSeq" id="WP_139168023.1">
    <property type="nucleotide sequence ID" value="NZ_FMYG01000002.1"/>
</dbReference>
<organism evidence="1 2">
    <name type="scientific">Microbacterium enclense</name>
    <dbReference type="NCBI Taxonomy" id="993073"/>
    <lineage>
        <taxon>Bacteria</taxon>
        <taxon>Bacillati</taxon>
        <taxon>Actinomycetota</taxon>
        <taxon>Actinomycetes</taxon>
        <taxon>Micrococcales</taxon>
        <taxon>Microbacteriaceae</taxon>
        <taxon>Microbacterium</taxon>
    </lineage>
</organism>
<evidence type="ECO:0000313" key="2">
    <source>
        <dbReference type="Proteomes" id="UP000183203"/>
    </source>
</evidence>
<name>A0A1G6HMF0_9MICO</name>
<protein>
    <submittedName>
        <fullName evidence="1">Uncharacterized protein</fullName>
    </submittedName>
</protein>
<dbReference type="Proteomes" id="UP000183203">
    <property type="component" value="Unassembled WGS sequence"/>
</dbReference>
<evidence type="ECO:0000313" key="1">
    <source>
        <dbReference type="EMBL" id="SDB95477.1"/>
    </source>
</evidence>
<accession>A0A1G6HMF0</accession>
<sequence length="83" mass="9510">MNTEPATPGQIRLGRGMEKRLEVALSPWDFMTRSQATDRIKMLKALSSCVWDADKTVLKEWNPGQWSWVYDPNREVDISGLLS</sequence>